<organism evidence="1 2">
    <name type="scientific">Cucumis melo var. makuwa</name>
    <name type="common">Oriental melon</name>
    <dbReference type="NCBI Taxonomy" id="1194695"/>
    <lineage>
        <taxon>Eukaryota</taxon>
        <taxon>Viridiplantae</taxon>
        <taxon>Streptophyta</taxon>
        <taxon>Embryophyta</taxon>
        <taxon>Tracheophyta</taxon>
        <taxon>Spermatophyta</taxon>
        <taxon>Magnoliopsida</taxon>
        <taxon>eudicotyledons</taxon>
        <taxon>Gunneridae</taxon>
        <taxon>Pentapetalae</taxon>
        <taxon>rosids</taxon>
        <taxon>fabids</taxon>
        <taxon>Cucurbitales</taxon>
        <taxon>Cucurbitaceae</taxon>
        <taxon>Benincaseae</taxon>
        <taxon>Cucumis</taxon>
    </lineage>
</organism>
<dbReference type="EMBL" id="SSTE01014815">
    <property type="protein sequence ID" value="KAA0044333.1"/>
    <property type="molecule type" value="Genomic_DNA"/>
</dbReference>
<evidence type="ECO:0000313" key="1">
    <source>
        <dbReference type="EMBL" id="KAA0044333.1"/>
    </source>
</evidence>
<reference evidence="1 2" key="1">
    <citation type="submission" date="2019-08" db="EMBL/GenBank/DDBJ databases">
        <title>Draft genome sequences of two oriental melons (Cucumis melo L. var makuwa).</title>
        <authorList>
            <person name="Kwon S.-Y."/>
        </authorList>
    </citation>
    <scope>NUCLEOTIDE SEQUENCE [LARGE SCALE GENOMIC DNA]</scope>
    <source>
        <strain evidence="2">cv. SW 3</strain>
        <tissue evidence="1">Leaf</tissue>
    </source>
</reference>
<evidence type="ECO:0000313" key="2">
    <source>
        <dbReference type="Proteomes" id="UP000321393"/>
    </source>
</evidence>
<name>A0A5A7TLE2_CUCMM</name>
<accession>A0A5A7TLE2</accession>
<dbReference type="OrthoDB" id="1937106at2759"/>
<dbReference type="PANTHER" id="PTHR34427:SF5">
    <property type="entry name" value="DUF4283 DOMAIN-CONTAINING PROTEIN"/>
    <property type="match status" value="1"/>
</dbReference>
<dbReference type="Proteomes" id="UP000321393">
    <property type="component" value="Unassembled WGS sequence"/>
</dbReference>
<sequence>MAELLSQLLKPAAFTAPKLQRNTNKKGYIAEIYRVDDRGRKCCILVPEGSKKSGWAQFVSLLYGKKDASTKANYKTLLSTKLKDRFSSSESGDDTKRRSYAEAVIKGSSSDEETDSWSTKTKKTGKILTNFSFEWERTVVLTRRFFHDDWEKIVEKLNEQLDTTVRYKPFHTDKALICFKNVEQANLICKNKGWTTVGRFYVKFEEWNQKAHASPKVIPSYGGWIKVRGVPLHAWNLESFIQIGDACGGFMEVAKETRELTDLIEASIRVKDNYSGFIPAFIKLFDKEERSFITQVIVKTKGKWHLERNPSIHGTFTREAARRFDEFNLNSEQYFFEDNLAISPEKAVLMVIGKEDWKKKGNGPIPENNKKLGAMMDFLNYDGDSDSSEKRKMEIEDEELTVISQKGGKFFIKGKFQSQLGKREAKERQKKSLVRLTEVQNAAL</sequence>
<comment type="caution">
    <text evidence="1">The sequence shown here is derived from an EMBL/GenBank/DDBJ whole genome shotgun (WGS) entry which is preliminary data.</text>
</comment>
<proteinExistence type="predicted"/>
<dbReference type="PANTHER" id="PTHR34427">
    <property type="entry name" value="DUF4283 DOMAIN PROTEIN"/>
    <property type="match status" value="1"/>
</dbReference>
<dbReference type="AlphaFoldDB" id="A0A5A7TLE2"/>
<gene>
    <name evidence="1" type="ORF">E6C27_scaffold46G00570</name>
</gene>
<protein>
    <submittedName>
        <fullName evidence="1">Uncharacterized protein</fullName>
    </submittedName>
</protein>